<evidence type="ECO:0000313" key="2">
    <source>
        <dbReference type="Proteomes" id="UP000887159"/>
    </source>
</evidence>
<accession>A0A8X6RW88</accession>
<reference evidence="1" key="1">
    <citation type="submission" date="2020-08" db="EMBL/GenBank/DDBJ databases">
        <title>Multicomponent nature underlies the extraordinary mechanical properties of spider dragline silk.</title>
        <authorList>
            <person name="Kono N."/>
            <person name="Nakamura H."/>
            <person name="Mori M."/>
            <person name="Yoshida Y."/>
            <person name="Ohtoshi R."/>
            <person name="Malay A.D."/>
            <person name="Moran D.A.P."/>
            <person name="Tomita M."/>
            <person name="Numata K."/>
            <person name="Arakawa K."/>
        </authorList>
    </citation>
    <scope>NUCLEOTIDE SEQUENCE</scope>
</reference>
<keyword evidence="2" id="KW-1185">Reference proteome</keyword>
<sequence>MSLKLHLKQNHDSTDAMPFTTKIISCTTTWNCGSPVVRVLDHGWRVTSSSPVPLKTRRVGKRCTLNLSRSQTSSRWCGVVVRRRGASSDVVLVT</sequence>
<proteinExistence type="predicted"/>
<organism evidence="1 2">
    <name type="scientific">Trichonephila clavipes</name>
    <name type="common">Golden silk orbweaver</name>
    <name type="synonym">Nephila clavipes</name>
    <dbReference type="NCBI Taxonomy" id="2585209"/>
    <lineage>
        <taxon>Eukaryota</taxon>
        <taxon>Metazoa</taxon>
        <taxon>Ecdysozoa</taxon>
        <taxon>Arthropoda</taxon>
        <taxon>Chelicerata</taxon>
        <taxon>Arachnida</taxon>
        <taxon>Araneae</taxon>
        <taxon>Araneomorphae</taxon>
        <taxon>Entelegynae</taxon>
        <taxon>Araneoidea</taxon>
        <taxon>Nephilidae</taxon>
        <taxon>Trichonephila</taxon>
    </lineage>
</organism>
<name>A0A8X6RW88_TRICX</name>
<dbReference type="EMBL" id="BMAU01021233">
    <property type="protein sequence ID" value="GFY02249.1"/>
    <property type="molecule type" value="Genomic_DNA"/>
</dbReference>
<gene>
    <name evidence="1" type="primary">NCL1_27181</name>
    <name evidence="1" type="ORF">TNCV_3501321</name>
</gene>
<dbReference type="Proteomes" id="UP000887159">
    <property type="component" value="Unassembled WGS sequence"/>
</dbReference>
<evidence type="ECO:0000313" key="1">
    <source>
        <dbReference type="EMBL" id="GFY02249.1"/>
    </source>
</evidence>
<comment type="caution">
    <text evidence="1">The sequence shown here is derived from an EMBL/GenBank/DDBJ whole genome shotgun (WGS) entry which is preliminary data.</text>
</comment>
<protein>
    <submittedName>
        <fullName evidence="1">Uncharacterized protein</fullName>
    </submittedName>
</protein>
<dbReference type="AlphaFoldDB" id="A0A8X6RW88"/>